<proteinExistence type="predicted"/>
<protein>
    <submittedName>
        <fullName evidence="7">ATP synthase protein I</fullName>
    </submittedName>
</protein>
<feature type="transmembrane region" description="Helical" evidence="6">
    <location>
        <begin position="102"/>
        <end position="124"/>
    </location>
</feature>
<evidence type="ECO:0000256" key="4">
    <source>
        <dbReference type="ARBA" id="ARBA00022989"/>
    </source>
</evidence>
<evidence type="ECO:0000256" key="5">
    <source>
        <dbReference type="ARBA" id="ARBA00023136"/>
    </source>
</evidence>
<evidence type="ECO:0000256" key="1">
    <source>
        <dbReference type="ARBA" id="ARBA00004651"/>
    </source>
</evidence>
<name>A0A562QSX0_9BACI</name>
<keyword evidence="2" id="KW-1003">Cell membrane</keyword>
<dbReference type="InterPro" id="IPR039072">
    <property type="entry name" value="ATP_synth_I_Bacilli"/>
</dbReference>
<dbReference type="PANTHER" id="PTHR40035:SF1">
    <property type="entry name" value="ATP SYNTHASE PROTEIN I"/>
    <property type="match status" value="1"/>
</dbReference>
<accession>A0A562QSX0</accession>
<dbReference type="Proteomes" id="UP000315711">
    <property type="component" value="Unassembled WGS sequence"/>
</dbReference>
<dbReference type="AlphaFoldDB" id="A0A562QSX0"/>
<evidence type="ECO:0000256" key="3">
    <source>
        <dbReference type="ARBA" id="ARBA00022692"/>
    </source>
</evidence>
<dbReference type="EMBL" id="VLKZ01000001">
    <property type="protein sequence ID" value="TWI59787.1"/>
    <property type="molecule type" value="Genomic_DNA"/>
</dbReference>
<comment type="caution">
    <text evidence="7">The sequence shown here is derived from an EMBL/GenBank/DDBJ whole genome shotgun (WGS) entry which is preliminary data.</text>
</comment>
<comment type="subcellular location">
    <subcellularLocation>
        <location evidence="1">Cell membrane</location>
        <topology evidence="1">Multi-pass membrane protein</topology>
    </subcellularLocation>
</comment>
<evidence type="ECO:0000256" key="2">
    <source>
        <dbReference type="ARBA" id="ARBA00022475"/>
    </source>
</evidence>
<evidence type="ECO:0000313" key="8">
    <source>
        <dbReference type="Proteomes" id="UP000315711"/>
    </source>
</evidence>
<evidence type="ECO:0000256" key="6">
    <source>
        <dbReference type="SAM" id="Phobius"/>
    </source>
</evidence>
<keyword evidence="8" id="KW-1185">Reference proteome</keyword>
<dbReference type="OrthoDB" id="2355635at2"/>
<dbReference type="InterPro" id="IPR005598">
    <property type="entry name" value="ATP_synth_I"/>
</dbReference>
<dbReference type="Pfam" id="PF03899">
    <property type="entry name" value="ATP-synt_I"/>
    <property type="match status" value="1"/>
</dbReference>
<sequence>MTSLEGKMKHYAIVVTTFILLFVIGYLISPFKPQFLGLIVGLAFSFFNLWTTFQKAKAVGDIATKVKNYSLFSFFIAGFGVVIRITMAITCVWLALNFPDQLHLISVITGFALIYAIIMADMLVQFVRKR</sequence>
<keyword evidence="4 6" id="KW-1133">Transmembrane helix</keyword>
<feature type="transmembrane region" description="Helical" evidence="6">
    <location>
        <begin position="74"/>
        <end position="96"/>
    </location>
</feature>
<feature type="transmembrane region" description="Helical" evidence="6">
    <location>
        <begin position="12"/>
        <end position="29"/>
    </location>
</feature>
<feature type="transmembrane region" description="Helical" evidence="6">
    <location>
        <begin position="35"/>
        <end position="53"/>
    </location>
</feature>
<gene>
    <name evidence="7" type="ORF">IQ10_00208</name>
</gene>
<dbReference type="PANTHER" id="PTHR40035">
    <property type="entry name" value="ATP SYNTHASE PROTEIN I"/>
    <property type="match status" value="1"/>
</dbReference>
<evidence type="ECO:0000313" key="7">
    <source>
        <dbReference type="EMBL" id="TWI59787.1"/>
    </source>
</evidence>
<keyword evidence="5 6" id="KW-0472">Membrane</keyword>
<dbReference type="RefSeq" id="WP_144448619.1">
    <property type="nucleotide sequence ID" value="NZ_VLKZ01000001.1"/>
</dbReference>
<reference evidence="7 8" key="1">
    <citation type="journal article" date="2015" name="Stand. Genomic Sci.">
        <title>Genomic Encyclopedia of Bacterial and Archaeal Type Strains, Phase III: the genomes of soil and plant-associated and newly described type strains.</title>
        <authorList>
            <person name="Whitman W.B."/>
            <person name="Woyke T."/>
            <person name="Klenk H.P."/>
            <person name="Zhou Y."/>
            <person name="Lilburn T.G."/>
            <person name="Beck B.J."/>
            <person name="De Vos P."/>
            <person name="Vandamme P."/>
            <person name="Eisen J.A."/>
            <person name="Garrity G."/>
            <person name="Hugenholtz P."/>
            <person name="Kyrpides N.C."/>
        </authorList>
    </citation>
    <scope>NUCLEOTIDE SEQUENCE [LARGE SCALE GENOMIC DNA]</scope>
    <source>
        <strain evidence="7 8">CGMCC 1.10116</strain>
    </source>
</reference>
<keyword evidence="3 6" id="KW-0812">Transmembrane</keyword>
<dbReference type="GO" id="GO:0005886">
    <property type="term" value="C:plasma membrane"/>
    <property type="evidence" value="ECO:0007669"/>
    <property type="project" value="UniProtKB-SubCell"/>
</dbReference>
<organism evidence="7 8">
    <name type="scientific">Halalkalibacter nanhaiisediminis</name>
    <dbReference type="NCBI Taxonomy" id="688079"/>
    <lineage>
        <taxon>Bacteria</taxon>
        <taxon>Bacillati</taxon>
        <taxon>Bacillota</taxon>
        <taxon>Bacilli</taxon>
        <taxon>Bacillales</taxon>
        <taxon>Bacillaceae</taxon>
        <taxon>Halalkalibacter</taxon>
    </lineage>
</organism>